<evidence type="ECO:0000313" key="2">
    <source>
        <dbReference type="EMBL" id="MBB4277954.1"/>
    </source>
</evidence>
<feature type="transmembrane region" description="Helical" evidence="1">
    <location>
        <begin position="12"/>
        <end position="34"/>
    </location>
</feature>
<protein>
    <submittedName>
        <fullName evidence="2">Uncharacterized protein</fullName>
    </submittedName>
</protein>
<keyword evidence="1" id="KW-0812">Transmembrane</keyword>
<gene>
    <name evidence="2" type="ORF">GGE12_005763</name>
</gene>
<evidence type="ECO:0000313" key="3">
    <source>
        <dbReference type="Proteomes" id="UP000533641"/>
    </source>
</evidence>
<dbReference type="AlphaFoldDB" id="A0A7W6WHL4"/>
<accession>A0A7W6WHL4</accession>
<comment type="caution">
    <text evidence="2">The sequence shown here is derived from an EMBL/GenBank/DDBJ whole genome shotgun (WGS) entry which is preliminary data.</text>
</comment>
<name>A0A7W6WHL4_9HYPH</name>
<dbReference type="EMBL" id="JACIGM010000015">
    <property type="protein sequence ID" value="MBB4277954.1"/>
    <property type="molecule type" value="Genomic_DNA"/>
</dbReference>
<keyword evidence="1" id="KW-1133">Transmembrane helix</keyword>
<proteinExistence type="predicted"/>
<evidence type="ECO:0000256" key="1">
    <source>
        <dbReference type="SAM" id="Phobius"/>
    </source>
</evidence>
<sequence>MFEALSSLLGNRPVVVTSVIIVACLVLIIAPLALVGTRFADANVVVDKLREENFALQPAPRAIATGLLLAARLHSRLVRRAEPRCEECTEILRPIGLAESAVNGPAEVLV</sequence>
<keyword evidence="1" id="KW-0472">Membrane</keyword>
<dbReference type="Proteomes" id="UP000533641">
    <property type="component" value="Unassembled WGS sequence"/>
</dbReference>
<organism evidence="2 3">
    <name type="scientific">Rhizobium mongolense</name>
    <dbReference type="NCBI Taxonomy" id="57676"/>
    <lineage>
        <taxon>Bacteria</taxon>
        <taxon>Pseudomonadati</taxon>
        <taxon>Pseudomonadota</taxon>
        <taxon>Alphaproteobacteria</taxon>
        <taxon>Hyphomicrobiales</taxon>
        <taxon>Rhizobiaceae</taxon>
        <taxon>Rhizobium/Agrobacterium group</taxon>
        <taxon>Rhizobium</taxon>
    </lineage>
</organism>
<reference evidence="2 3" key="1">
    <citation type="submission" date="2020-08" db="EMBL/GenBank/DDBJ databases">
        <title>Genomic Encyclopedia of Type Strains, Phase IV (KMG-V): Genome sequencing to study the core and pangenomes of soil and plant-associated prokaryotes.</title>
        <authorList>
            <person name="Whitman W."/>
        </authorList>
    </citation>
    <scope>NUCLEOTIDE SEQUENCE [LARGE SCALE GENOMIC DNA]</scope>
    <source>
        <strain evidence="2 3">SEMIA 402</strain>
    </source>
</reference>